<accession>A0A484K9P2</accession>
<dbReference type="EMBL" id="OOIL02000053">
    <property type="protein sequence ID" value="VFQ59947.1"/>
    <property type="molecule type" value="Genomic_DNA"/>
</dbReference>
<feature type="compositionally biased region" description="Polar residues" evidence="1">
    <location>
        <begin position="40"/>
        <end position="70"/>
    </location>
</feature>
<feature type="compositionally biased region" description="Basic residues" evidence="1">
    <location>
        <begin position="1"/>
        <end position="17"/>
    </location>
</feature>
<sequence>MGHSKKNKMKKGTRKNSHNITNFVFDGTPVSEAKQRGAAGQSSGKPHQCNDAGQASSSSADVSVTLNLVD</sequence>
<name>A0A484K9P2_9ASTE</name>
<evidence type="ECO:0000256" key="1">
    <source>
        <dbReference type="SAM" id="MobiDB-lite"/>
    </source>
</evidence>
<dbReference type="AlphaFoldDB" id="A0A484K9P2"/>
<proteinExistence type="predicted"/>
<evidence type="ECO:0000313" key="3">
    <source>
        <dbReference type="Proteomes" id="UP000595140"/>
    </source>
</evidence>
<evidence type="ECO:0000313" key="2">
    <source>
        <dbReference type="EMBL" id="VFQ59947.1"/>
    </source>
</evidence>
<organism evidence="2 3">
    <name type="scientific">Cuscuta campestris</name>
    <dbReference type="NCBI Taxonomy" id="132261"/>
    <lineage>
        <taxon>Eukaryota</taxon>
        <taxon>Viridiplantae</taxon>
        <taxon>Streptophyta</taxon>
        <taxon>Embryophyta</taxon>
        <taxon>Tracheophyta</taxon>
        <taxon>Spermatophyta</taxon>
        <taxon>Magnoliopsida</taxon>
        <taxon>eudicotyledons</taxon>
        <taxon>Gunneridae</taxon>
        <taxon>Pentapetalae</taxon>
        <taxon>asterids</taxon>
        <taxon>lamiids</taxon>
        <taxon>Solanales</taxon>
        <taxon>Convolvulaceae</taxon>
        <taxon>Cuscuteae</taxon>
        <taxon>Cuscuta</taxon>
        <taxon>Cuscuta subgen. Grammica</taxon>
        <taxon>Cuscuta sect. Cleistogrammica</taxon>
    </lineage>
</organism>
<dbReference type="Proteomes" id="UP000595140">
    <property type="component" value="Unassembled WGS sequence"/>
</dbReference>
<keyword evidence="3" id="KW-1185">Reference proteome</keyword>
<gene>
    <name evidence="2" type="ORF">CCAM_LOCUS1723</name>
</gene>
<protein>
    <submittedName>
        <fullName evidence="2">Uncharacterized protein</fullName>
    </submittedName>
</protein>
<feature type="region of interest" description="Disordered" evidence="1">
    <location>
        <begin position="1"/>
        <end position="70"/>
    </location>
</feature>
<reference evidence="2 3" key="1">
    <citation type="submission" date="2018-04" db="EMBL/GenBank/DDBJ databases">
        <authorList>
            <person name="Vogel A."/>
        </authorList>
    </citation>
    <scope>NUCLEOTIDE SEQUENCE [LARGE SCALE GENOMIC DNA]</scope>
</reference>